<dbReference type="CDD" id="cd14313">
    <property type="entry name" value="UBA_II_E2_UBE2K_like"/>
    <property type="match status" value="1"/>
</dbReference>
<reference evidence="10" key="1">
    <citation type="submission" date="2011-07" db="EMBL/GenBank/DDBJ databases">
        <authorList>
            <consortium name="Caenorhabditis brenneri Sequencing and Analysis Consortium"/>
            <person name="Wilson R.K."/>
        </authorList>
    </citation>
    <scope>NUCLEOTIDE SEQUENCE [LARGE SCALE GENOMIC DNA]</scope>
    <source>
        <strain evidence="10">PB2801</strain>
    </source>
</reference>
<organism evidence="10">
    <name type="scientific">Caenorhabditis brenneri</name>
    <name type="common">Nematode worm</name>
    <dbReference type="NCBI Taxonomy" id="135651"/>
    <lineage>
        <taxon>Eukaryota</taxon>
        <taxon>Metazoa</taxon>
        <taxon>Ecdysozoa</taxon>
        <taxon>Nematoda</taxon>
        <taxon>Chromadorea</taxon>
        <taxon>Rhabditida</taxon>
        <taxon>Rhabditina</taxon>
        <taxon>Rhabditomorpha</taxon>
        <taxon>Rhabditoidea</taxon>
        <taxon>Rhabditidae</taxon>
        <taxon>Peloderinae</taxon>
        <taxon>Caenorhabditis</taxon>
    </lineage>
</organism>
<dbReference type="Proteomes" id="UP000008068">
    <property type="component" value="Unassembled WGS sequence"/>
</dbReference>
<keyword evidence="10" id="KW-1185">Reference proteome</keyword>
<dbReference type="Gene3D" id="3.10.110.10">
    <property type="entry name" value="Ubiquitin Conjugating Enzyme"/>
    <property type="match status" value="1"/>
</dbReference>
<dbReference type="FunCoup" id="G0MYP9">
    <property type="interactions" value="4133"/>
</dbReference>
<dbReference type="InterPro" id="IPR015940">
    <property type="entry name" value="UBA"/>
</dbReference>
<dbReference type="PROSITE" id="PS50030">
    <property type="entry name" value="UBA"/>
    <property type="match status" value="1"/>
</dbReference>
<keyword evidence="3 6" id="KW-0833">Ubl conjugation pathway</keyword>
<evidence type="ECO:0000256" key="5">
    <source>
        <dbReference type="PROSITE-ProRule" id="PRU10133"/>
    </source>
</evidence>
<dbReference type="FunFam" id="3.10.110.10:FF:000145">
    <property type="entry name" value="Probable ubiquitin-conjugating enzyme E2 21"/>
    <property type="match status" value="1"/>
</dbReference>
<feature type="domain" description="UBA" evidence="7">
    <location>
        <begin position="163"/>
        <end position="205"/>
    </location>
</feature>
<evidence type="ECO:0000256" key="3">
    <source>
        <dbReference type="ARBA" id="ARBA00022786"/>
    </source>
</evidence>
<dbReference type="OrthoDB" id="9993688at2759"/>
<evidence type="ECO:0000256" key="4">
    <source>
        <dbReference type="ARBA" id="ARBA00022840"/>
    </source>
</evidence>
<evidence type="ECO:0000313" key="10">
    <source>
        <dbReference type="Proteomes" id="UP000008068"/>
    </source>
</evidence>
<evidence type="ECO:0000256" key="2">
    <source>
        <dbReference type="ARBA" id="ARBA00022741"/>
    </source>
</evidence>
<dbReference type="PROSITE" id="PS50127">
    <property type="entry name" value="UBC_2"/>
    <property type="match status" value="1"/>
</dbReference>
<comment type="similarity">
    <text evidence="6">Belongs to the ubiquitin-conjugating enzyme family.</text>
</comment>
<feature type="active site" description="Glycyl thioester intermediate" evidence="5">
    <location>
        <position position="97"/>
    </location>
</feature>
<sequence>MSNIALNRLQRECKEVVTNSEVSETGIMIEILNENLTEIKGHIRGPPDTPYAGGMFDLDIKIPEAYPFSPPNASLEAVKFTTKIWHPNVSSQTGVICLDILKDQWAASLTLRTVLLSIQALMCSPEPKDPQDAVVAKQYMDKPQVFKDTAAFWTLKFANGTVPVNAEYQNRVDKLKDMGVREEEAISVLSCNNWDLNRATVYIFS</sequence>
<dbReference type="OMA" id="WTNLRGE"/>
<evidence type="ECO:0000259" key="8">
    <source>
        <dbReference type="PROSITE" id="PS50127"/>
    </source>
</evidence>
<dbReference type="InParanoid" id="G0MYP9"/>
<evidence type="ECO:0000256" key="6">
    <source>
        <dbReference type="RuleBase" id="RU362109"/>
    </source>
</evidence>
<dbReference type="HOGENOM" id="CLU_030988_13_1_1"/>
<feature type="domain" description="UBC core" evidence="8">
    <location>
        <begin position="4"/>
        <end position="159"/>
    </location>
</feature>
<evidence type="ECO:0000313" key="9">
    <source>
        <dbReference type="EMBL" id="EGT47890.1"/>
    </source>
</evidence>
<dbReference type="AlphaFoldDB" id="G0MYP9"/>
<accession>G0MYP9</accession>
<keyword evidence="2 6" id="KW-0547">Nucleotide-binding</keyword>
<dbReference type="PANTHER" id="PTHR24068">
    <property type="entry name" value="UBIQUITIN-CONJUGATING ENZYME E2"/>
    <property type="match status" value="1"/>
</dbReference>
<dbReference type="PROSITE" id="PS00183">
    <property type="entry name" value="UBC_1"/>
    <property type="match status" value="1"/>
</dbReference>
<dbReference type="FunFam" id="1.10.8.10:FF:000010">
    <property type="entry name" value="Putative ubiquitin-conjugating enzyme e2 k"/>
    <property type="match status" value="1"/>
</dbReference>
<evidence type="ECO:0000259" key="7">
    <source>
        <dbReference type="PROSITE" id="PS50030"/>
    </source>
</evidence>
<dbReference type="SUPFAM" id="SSF54495">
    <property type="entry name" value="UBC-like"/>
    <property type="match status" value="1"/>
</dbReference>
<dbReference type="InterPro" id="IPR000608">
    <property type="entry name" value="UBC"/>
</dbReference>
<proteinExistence type="inferred from homology"/>
<dbReference type="GO" id="GO:0016740">
    <property type="term" value="F:transferase activity"/>
    <property type="evidence" value="ECO:0007669"/>
    <property type="project" value="UniProtKB-KW"/>
</dbReference>
<keyword evidence="1" id="KW-0808">Transferase</keyword>
<dbReference type="SMART" id="SM00212">
    <property type="entry name" value="UBCc"/>
    <property type="match status" value="1"/>
</dbReference>
<dbReference type="STRING" id="135651.G0MYP9"/>
<keyword evidence="4 6" id="KW-0067">ATP-binding</keyword>
<dbReference type="Pfam" id="PF00179">
    <property type="entry name" value="UQ_con"/>
    <property type="match status" value="1"/>
</dbReference>
<dbReference type="GO" id="GO:0005524">
    <property type="term" value="F:ATP binding"/>
    <property type="evidence" value="ECO:0007669"/>
    <property type="project" value="UniProtKB-UniRule"/>
</dbReference>
<dbReference type="InterPro" id="IPR009060">
    <property type="entry name" value="UBA-like_sf"/>
</dbReference>
<dbReference type="InterPro" id="IPR016135">
    <property type="entry name" value="UBQ-conjugating_enzyme/RWD"/>
</dbReference>
<protein>
    <submittedName>
        <fullName evidence="9">Uncharacterized protein</fullName>
    </submittedName>
</protein>
<name>G0MYP9_CAEBE</name>
<dbReference type="SMART" id="SM00165">
    <property type="entry name" value="UBA"/>
    <property type="match status" value="1"/>
</dbReference>
<dbReference type="EMBL" id="GL379821">
    <property type="protein sequence ID" value="EGT47890.1"/>
    <property type="molecule type" value="Genomic_DNA"/>
</dbReference>
<gene>
    <name evidence="9" type="ORF">CAEBREN_07248</name>
</gene>
<evidence type="ECO:0000256" key="1">
    <source>
        <dbReference type="ARBA" id="ARBA00022679"/>
    </source>
</evidence>
<dbReference type="Gene3D" id="1.10.8.10">
    <property type="entry name" value="DNA helicase RuvA subunit, C-terminal domain"/>
    <property type="match status" value="1"/>
</dbReference>
<dbReference type="InterPro" id="IPR023313">
    <property type="entry name" value="UBQ-conjugating_AS"/>
</dbReference>
<dbReference type="SUPFAM" id="SSF46934">
    <property type="entry name" value="UBA-like"/>
    <property type="match status" value="1"/>
</dbReference>
<dbReference type="eggNOG" id="KOG0418">
    <property type="taxonomic scope" value="Eukaryota"/>
</dbReference>
<dbReference type="CDD" id="cd23800">
    <property type="entry name" value="UBCc_UBE2K"/>
    <property type="match status" value="1"/>
</dbReference>